<dbReference type="STRING" id="947013.SAMN04488109_1689"/>
<sequence>MKSLLVLCFNDLKNDARVTRQINFLKDNYRVTAACFDAYPDPARELYILKKTNLTFFRKAITSIFLLLGINRIAYALLHDYKTYVAPLRERKFDIIIANDIEALPMAFDIAGKHSKVFFDAHEYAPRHFEDRLYWRIFFQRFNTALCRKYIPLTAGMSTVGTGLANEYEKHFGVKPLIITNASPYVQHTPKPVDHYPIKLVHHGIFNISRRPDLMLDMMEGLGDRFTLDLIYLLPGHASPQTQEYFETFKARAAAMGNVKVLPALKGSEIVPTLHAHYDMGVILIPPVNFNYENGLPNKLFDGIQARLGTIGGPLREIAQIVKRYDIGVVSEDFTAQGMANALKALTKEDVTRFKMNTQKAAEELSAEHNQAVLLEALKKLD</sequence>
<dbReference type="SUPFAM" id="SSF53756">
    <property type="entry name" value="UDP-Glycosyltransferase/glycogen phosphorylase"/>
    <property type="match status" value="1"/>
</dbReference>
<protein>
    <submittedName>
        <fullName evidence="1">Uncharacterized protein</fullName>
    </submittedName>
</protein>
<dbReference type="Proteomes" id="UP000184212">
    <property type="component" value="Unassembled WGS sequence"/>
</dbReference>
<dbReference type="Gene3D" id="3.40.50.2000">
    <property type="entry name" value="Glycogen Phosphorylase B"/>
    <property type="match status" value="1"/>
</dbReference>
<evidence type="ECO:0000313" key="2">
    <source>
        <dbReference type="Proteomes" id="UP000184212"/>
    </source>
</evidence>
<proteinExistence type="predicted"/>
<dbReference type="AlphaFoldDB" id="A0A1M5MEJ6"/>
<dbReference type="EMBL" id="FQWQ01000001">
    <property type="protein sequence ID" value="SHG75309.1"/>
    <property type="molecule type" value="Genomic_DNA"/>
</dbReference>
<reference evidence="1 2" key="1">
    <citation type="submission" date="2016-11" db="EMBL/GenBank/DDBJ databases">
        <authorList>
            <person name="Jaros S."/>
            <person name="Januszkiewicz K."/>
            <person name="Wedrychowicz H."/>
        </authorList>
    </citation>
    <scope>NUCLEOTIDE SEQUENCE [LARGE SCALE GENOMIC DNA]</scope>
    <source>
        <strain evidence="1 2">DSM 24574</strain>
    </source>
</reference>
<gene>
    <name evidence="1" type="ORF">SAMN04488109_1689</name>
</gene>
<accession>A0A1M5MEJ6</accession>
<dbReference type="OrthoDB" id="9813214at2"/>
<name>A0A1M5MEJ6_9BACT</name>
<keyword evidence="2" id="KW-1185">Reference proteome</keyword>
<evidence type="ECO:0000313" key="1">
    <source>
        <dbReference type="EMBL" id="SHG75309.1"/>
    </source>
</evidence>
<dbReference type="RefSeq" id="WP_073132722.1">
    <property type="nucleotide sequence ID" value="NZ_FQWQ01000001.1"/>
</dbReference>
<organism evidence="1 2">
    <name type="scientific">Chryseolinea serpens</name>
    <dbReference type="NCBI Taxonomy" id="947013"/>
    <lineage>
        <taxon>Bacteria</taxon>
        <taxon>Pseudomonadati</taxon>
        <taxon>Bacteroidota</taxon>
        <taxon>Cytophagia</taxon>
        <taxon>Cytophagales</taxon>
        <taxon>Fulvivirgaceae</taxon>
        <taxon>Chryseolinea</taxon>
    </lineage>
</organism>